<protein>
    <submittedName>
        <fullName evidence="1">Uncharacterized protein</fullName>
    </submittedName>
</protein>
<dbReference type="EMBL" id="CP128986">
    <property type="protein sequence ID" value="WOC14315.1"/>
    <property type="molecule type" value="Genomic_DNA"/>
</dbReference>
<proteinExistence type="predicted"/>
<evidence type="ECO:0000313" key="1">
    <source>
        <dbReference type="EMBL" id="WOC14315.1"/>
    </source>
</evidence>
<reference evidence="1" key="1">
    <citation type="submission" date="2023-06" db="EMBL/GenBank/DDBJ databases">
        <title>Gordonia sp. nov. and Pseudochrobactrum sp. nov., two species isolated from the burying beetle Nicrophorus vespilloides.</title>
        <authorList>
            <person name="Poehlein A."/>
            <person name="Guzman J."/>
            <person name="Daniel R."/>
            <person name="Vilcinskas A."/>
        </authorList>
    </citation>
    <scope>NUCLEOTIDE SEQUENCE</scope>
    <source>
        <strain evidence="1">MP11Mi</strain>
    </source>
</reference>
<accession>A0AA97D040</accession>
<dbReference type="RefSeq" id="WP_420040066.1">
    <property type="nucleotide sequence ID" value="NZ_CP128986.1"/>
</dbReference>
<sequence length="71" mass="7442">MSRKSAGKPSRISGRTVMIVVAVAAIFFVGAATGGGWTKDRSLQHQRDTVARCVPIVDVAQLDACLAGTLQ</sequence>
<dbReference type="AlphaFoldDB" id="A0AA97D040"/>
<gene>
    <name evidence="1" type="ORF">MP11Mi_34300</name>
</gene>
<organism evidence="1">
    <name type="scientific">Gordonia sp. MP11Mi</name>
    <dbReference type="NCBI Taxonomy" id="3022769"/>
    <lineage>
        <taxon>Bacteria</taxon>
        <taxon>Bacillati</taxon>
        <taxon>Actinomycetota</taxon>
        <taxon>Actinomycetes</taxon>
        <taxon>Mycobacteriales</taxon>
        <taxon>Gordoniaceae</taxon>
        <taxon>Gordonia</taxon>
    </lineage>
</organism>
<name>A0AA97D040_9ACTN</name>